<accession>A0A6H5GAK0</accession>
<proteinExistence type="predicted"/>
<evidence type="ECO:0000313" key="2">
    <source>
        <dbReference type="Proteomes" id="UP000479000"/>
    </source>
</evidence>
<reference evidence="1 2" key="1">
    <citation type="submission" date="2020-02" db="EMBL/GenBank/DDBJ databases">
        <authorList>
            <person name="Ferguson B K."/>
        </authorList>
    </citation>
    <scope>NUCLEOTIDE SEQUENCE [LARGE SCALE GENOMIC DNA]</scope>
</reference>
<gene>
    <name evidence="1" type="ORF">NTEN_LOCUS5677</name>
</gene>
<sequence length="417" mass="47072">MTKQRDGNVLLRLPADGCLLVASPSQPSSGPASVQAAQIRRHNFTSTGPLQASGNEFMAIQSQIANTMVFTFSIQSFQFWYVFQGKILETTYQYQPDYIVHSGDSQKKGSFDEPAQFWPSYGRLNCQLNALAELPGSCSCGRAPEKCTYLDKFSCIIYHDLLLHCGGPCECLCSYEEGYTTTFFHFAVLSLHHLLLPLRHPFSIAGISRPPSPRLPLRIITSNATVKPEDLMICSEREDRPGSILQVQAASINYEVQSHWAAALPLAVKLHSQINILMAVDQATEALRGYRRTFTILDRPRMKTREISKFPRFSMTILCCDTWGTVRFTRDGIRQCPTKVCGVYRFISLSKLFISLPQFGVNTDVRAWECDSKAIHMVGNEFRWPLNRSSCPAYHPENVQKLSRIYILKPHRCARGN</sequence>
<organism evidence="1 2">
    <name type="scientific">Nesidiocoris tenuis</name>
    <dbReference type="NCBI Taxonomy" id="355587"/>
    <lineage>
        <taxon>Eukaryota</taxon>
        <taxon>Metazoa</taxon>
        <taxon>Ecdysozoa</taxon>
        <taxon>Arthropoda</taxon>
        <taxon>Hexapoda</taxon>
        <taxon>Insecta</taxon>
        <taxon>Pterygota</taxon>
        <taxon>Neoptera</taxon>
        <taxon>Paraneoptera</taxon>
        <taxon>Hemiptera</taxon>
        <taxon>Heteroptera</taxon>
        <taxon>Panheteroptera</taxon>
        <taxon>Cimicomorpha</taxon>
        <taxon>Miridae</taxon>
        <taxon>Dicyphina</taxon>
        <taxon>Nesidiocoris</taxon>
    </lineage>
</organism>
<name>A0A6H5GAK0_9HEMI</name>
<dbReference type="AlphaFoldDB" id="A0A6H5GAK0"/>
<keyword evidence="2" id="KW-1185">Reference proteome</keyword>
<dbReference type="Proteomes" id="UP000479000">
    <property type="component" value="Unassembled WGS sequence"/>
</dbReference>
<protein>
    <submittedName>
        <fullName evidence="1">Uncharacterized protein</fullName>
    </submittedName>
</protein>
<dbReference type="EMBL" id="CADCXU010008750">
    <property type="protein sequence ID" value="CAA9999394.1"/>
    <property type="molecule type" value="Genomic_DNA"/>
</dbReference>
<evidence type="ECO:0000313" key="1">
    <source>
        <dbReference type="EMBL" id="CAA9999394.1"/>
    </source>
</evidence>